<reference evidence="2" key="1">
    <citation type="submission" date="2022-06" db="EMBL/GenBank/DDBJ databases">
        <title>Novel species in genus nocardia.</title>
        <authorList>
            <person name="Li F."/>
        </authorList>
    </citation>
    <scope>NUCLEOTIDE SEQUENCE</scope>
    <source>
        <strain evidence="2">CDC141</strain>
    </source>
</reference>
<comment type="caution">
    <text evidence="2">The sequence shown here is derived from an EMBL/GenBank/DDBJ whole genome shotgun (WGS) entry which is preliminary data.</text>
</comment>
<evidence type="ECO:0000313" key="2">
    <source>
        <dbReference type="EMBL" id="MCM6775709.1"/>
    </source>
</evidence>
<name>A0A9X2E7J4_9NOCA</name>
<dbReference type="RefSeq" id="WP_251913964.1">
    <property type="nucleotide sequence ID" value="NZ_JAMRXG010000008.1"/>
</dbReference>
<protein>
    <submittedName>
        <fullName evidence="2">Nuclear transport factor 2 family protein</fullName>
    </submittedName>
</protein>
<sequence>MERAAVEAWVHGYEQAWRSPGTGRLRDLFAEDIGYLPSPWAQPVRGLAALSRFWEDGRSGPNEPFTMSFEIVAVDGDTAVVRVFVEYAADDPSRWRDLWIIRFDARGLCVWFEEWPFAPRQPDGH</sequence>
<accession>A0A9X2E7J4</accession>
<organism evidence="2 3">
    <name type="scientific">Nocardia pulmonis</name>
    <dbReference type="NCBI Taxonomy" id="2951408"/>
    <lineage>
        <taxon>Bacteria</taxon>
        <taxon>Bacillati</taxon>
        <taxon>Actinomycetota</taxon>
        <taxon>Actinomycetes</taxon>
        <taxon>Mycobacteriales</taxon>
        <taxon>Nocardiaceae</taxon>
        <taxon>Nocardia</taxon>
    </lineage>
</organism>
<dbReference type="InterPro" id="IPR032710">
    <property type="entry name" value="NTF2-like_dom_sf"/>
</dbReference>
<dbReference type="Gene3D" id="3.10.450.50">
    <property type="match status" value="1"/>
</dbReference>
<gene>
    <name evidence="2" type="ORF">NDR86_19725</name>
</gene>
<dbReference type="EMBL" id="JAMRXG010000008">
    <property type="protein sequence ID" value="MCM6775709.1"/>
    <property type="molecule type" value="Genomic_DNA"/>
</dbReference>
<feature type="domain" description="SnoaL-like" evidence="1">
    <location>
        <begin position="13"/>
        <end position="108"/>
    </location>
</feature>
<dbReference type="Proteomes" id="UP001139157">
    <property type="component" value="Unassembled WGS sequence"/>
</dbReference>
<evidence type="ECO:0000313" key="3">
    <source>
        <dbReference type="Proteomes" id="UP001139157"/>
    </source>
</evidence>
<dbReference type="Pfam" id="PF12680">
    <property type="entry name" value="SnoaL_2"/>
    <property type="match status" value="1"/>
</dbReference>
<dbReference type="InterPro" id="IPR037401">
    <property type="entry name" value="SnoaL-like"/>
</dbReference>
<proteinExistence type="predicted"/>
<keyword evidence="3" id="KW-1185">Reference proteome</keyword>
<evidence type="ECO:0000259" key="1">
    <source>
        <dbReference type="Pfam" id="PF12680"/>
    </source>
</evidence>
<dbReference type="SUPFAM" id="SSF54427">
    <property type="entry name" value="NTF2-like"/>
    <property type="match status" value="1"/>
</dbReference>
<dbReference type="AlphaFoldDB" id="A0A9X2E7J4"/>